<sequence>MDLSDLSDPDSGLAGAAYGGPVSAPLTSEPPHGAGVPLTSEPPLTAQPPLTSEPTVAGGYAESPVGPESDGI</sequence>
<evidence type="ECO:0000256" key="1">
    <source>
        <dbReference type="SAM" id="MobiDB-lite"/>
    </source>
</evidence>
<accession>A0A7W3T741</accession>
<organism evidence="2 3">
    <name type="scientific">Streptomyces calidiresistens</name>
    <dbReference type="NCBI Taxonomy" id="1485586"/>
    <lineage>
        <taxon>Bacteria</taxon>
        <taxon>Bacillati</taxon>
        <taxon>Actinomycetota</taxon>
        <taxon>Actinomycetes</taxon>
        <taxon>Kitasatosporales</taxon>
        <taxon>Streptomycetaceae</taxon>
        <taxon>Streptomyces</taxon>
    </lineage>
</organism>
<reference evidence="3" key="1">
    <citation type="submission" date="2019-10" db="EMBL/GenBank/DDBJ databases">
        <title>Streptomyces sp. nov., a novel actinobacterium isolated from alkaline environment.</title>
        <authorList>
            <person name="Golinska P."/>
        </authorList>
    </citation>
    <scope>NUCLEOTIDE SEQUENCE [LARGE SCALE GENOMIC DNA]</scope>
    <source>
        <strain evidence="3">DSM 42108</strain>
    </source>
</reference>
<protein>
    <submittedName>
        <fullName evidence="2">Uncharacterized protein</fullName>
    </submittedName>
</protein>
<comment type="caution">
    <text evidence="2">The sequence shown here is derived from an EMBL/GenBank/DDBJ whole genome shotgun (WGS) entry which is preliminary data.</text>
</comment>
<dbReference type="AlphaFoldDB" id="A0A7W3T741"/>
<evidence type="ECO:0000313" key="3">
    <source>
        <dbReference type="Proteomes" id="UP000530234"/>
    </source>
</evidence>
<gene>
    <name evidence="2" type="ORF">FOE67_22395</name>
</gene>
<name>A0A7W3T741_9ACTN</name>
<evidence type="ECO:0000313" key="2">
    <source>
        <dbReference type="EMBL" id="MBB0232172.1"/>
    </source>
</evidence>
<dbReference type="EMBL" id="VKHS01000789">
    <property type="protein sequence ID" value="MBB0232172.1"/>
    <property type="molecule type" value="Genomic_DNA"/>
</dbReference>
<feature type="region of interest" description="Disordered" evidence="1">
    <location>
        <begin position="1"/>
        <end position="72"/>
    </location>
</feature>
<dbReference type="Proteomes" id="UP000530234">
    <property type="component" value="Unassembled WGS sequence"/>
</dbReference>
<keyword evidence="3" id="KW-1185">Reference proteome</keyword>
<proteinExistence type="predicted"/>